<dbReference type="PANTHER" id="PTHR28618:SF1">
    <property type="entry name" value="CENTROSOMAL PROTEIN POC5"/>
    <property type="match status" value="1"/>
</dbReference>
<dbReference type="Proteomes" id="UP000515159">
    <property type="component" value="Chromosome 1"/>
</dbReference>
<evidence type="ECO:0000256" key="6">
    <source>
        <dbReference type="ARBA" id="ARBA00023054"/>
    </source>
</evidence>
<sequence>MSSDEERNTGPVIPKDSDRGSSVSSDLQEEYEELLRYAVITPKFEHSIFRHTQITMELPKDSKISGVTGDDQHQAAEISKVPEDNLLETSVRDLRTSAIADGIAASSSSAAEGNEETTQNLFQSVMDLISPAESEEASVQDILTFQAQIEETEVTELPLQHEKVTELEGLLDSWSGNLKTNVMAELRKWRRTMIDEHKLEIKRHQEKHTEYVNQLYKKIDNLKDLLRTFETSTQRKDEVITNLTQALERQKERTELMRTFTHWRLEHADARQEAYINNMVIKHYTMALKQKVWRAWRSVVKSSWKSRAEEACRVRAEEVCIQLYNDYETRTAELNNALEEARAEIQRLHSDREQFEGSMKKAFMRGVCALNMETMSVFQVRDNSTDHDHLHRRKESGPSSSAPFQPQPTTSVPLNSDAPTQQIPVINSEPFLPSSFCPPTTSESKAELMSLASAPFTGSSNTSAQHMPLTRVVTSAQQKAGKTITARITGRLDTGQRVSRISSTLNTMGVSPPMSSVVVEKHHPVTQQTISQATAAKYPRSTSINGRMAVPSGRNQSVHNVQSIKVVD</sequence>
<dbReference type="KEGG" id="gsh:117353212"/>
<dbReference type="GO" id="GO:0005814">
    <property type="term" value="C:centriole"/>
    <property type="evidence" value="ECO:0007669"/>
    <property type="project" value="UniProtKB-SubCell"/>
</dbReference>
<evidence type="ECO:0000256" key="7">
    <source>
        <dbReference type="ARBA" id="ARBA00023212"/>
    </source>
</evidence>
<accession>A0A6P8PT60</accession>
<comment type="similarity">
    <text evidence="2">Belongs to the POC5 family.</text>
</comment>
<evidence type="ECO:0000256" key="1">
    <source>
        <dbReference type="ARBA" id="ARBA00004114"/>
    </source>
</evidence>
<evidence type="ECO:0000256" key="9">
    <source>
        <dbReference type="ARBA" id="ARBA00031694"/>
    </source>
</evidence>
<feature type="region of interest" description="Disordered" evidence="12">
    <location>
        <begin position="1"/>
        <end position="27"/>
    </location>
</feature>
<feature type="coiled-coil region" evidence="11">
    <location>
        <begin position="194"/>
        <end position="232"/>
    </location>
</feature>
<feature type="coiled-coil region" evidence="11">
    <location>
        <begin position="324"/>
        <end position="358"/>
    </location>
</feature>
<protein>
    <recommendedName>
        <fullName evidence="3">Centrosomal protein POC5</fullName>
    </recommendedName>
    <alternativeName>
        <fullName evidence="9">Protein of centriole 5</fullName>
    </alternativeName>
</protein>
<evidence type="ECO:0000256" key="10">
    <source>
        <dbReference type="ARBA" id="ARBA00049959"/>
    </source>
</evidence>
<keyword evidence="7" id="KW-0206">Cytoskeleton</keyword>
<keyword evidence="13" id="KW-1185">Reference proteome</keyword>
<evidence type="ECO:0000256" key="11">
    <source>
        <dbReference type="SAM" id="Coils"/>
    </source>
</evidence>
<dbReference type="InParanoid" id="A0A6P8PT60"/>
<evidence type="ECO:0000256" key="3">
    <source>
        <dbReference type="ARBA" id="ARBA00014910"/>
    </source>
</evidence>
<comment type="subcellular location">
    <subcellularLocation>
        <location evidence="1">Cytoplasm</location>
        <location evidence="1">Cytoskeleton</location>
        <location evidence="1">Microtubule organizing center</location>
        <location evidence="1">Centrosome</location>
        <location evidence="1">Centriole</location>
    </subcellularLocation>
</comment>
<dbReference type="AlphaFoldDB" id="A0A6P8PT60"/>
<proteinExistence type="inferred from homology"/>
<dbReference type="GeneID" id="117353212"/>
<comment type="function">
    <text evidence="10">Essential for the assembly of the distal half of centrioles, required for centriole elongation. Acts as a negative regulator of centriole elongation.</text>
</comment>
<dbReference type="RefSeq" id="XP_033785200.1">
    <property type="nucleotide sequence ID" value="XM_033929309.1"/>
</dbReference>
<organism evidence="13 14">
    <name type="scientific">Geotrypetes seraphini</name>
    <name type="common">Gaboon caecilian</name>
    <name type="synonym">Caecilia seraphini</name>
    <dbReference type="NCBI Taxonomy" id="260995"/>
    <lineage>
        <taxon>Eukaryota</taxon>
        <taxon>Metazoa</taxon>
        <taxon>Chordata</taxon>
        <taxon>Craniata</taxon>
        <taxon>Vertebrata</taxon>
        <taxon>Euteleostomi</taxon>
        <taxon>Amphibia</taxon>
        <taxon>Gymnophiona</taxon>
        <taxon>Geotrypetes</taxon>
    </lineage>
</organism>
<evidence type="ECO:0000256" key="12">
    <source>
        <dbReference type="SAM" id="MobiDB-lite"/>
    </source>
</evidence>
<dbReference type="PANTHER" id="PTHR28618">
    <property type="entry name" value="CENTROSOMAL PROTEIN POC5"/>
    <property type="match status" value="1"/>
</dbReference>
<feature type="region of interest" description="Disordered" evidence="12">
    <location>
        <begin position="383"/>
        <end position="421"/>
    </location>
</feature>
<reference evidence="14" key="1">
    <citation type="submission" date="2025-08" db="UniProtKB">
        <authorList>
            <consortium name="RefSeq"/>
        </authorList>
    </citation>
    <scope>IDENTIFICATION</scope>
</reference>
<evidence type="ECO:0000256" key="8">
    <source>
        <dbReference type="ARBA" id="ARBA00023306"/>
    </source>
</evidence>
<dbReference type="CTD" id="134359"/>
<feature type="compositionally biased region" description="Polar residues" evidence="12">
    <location>
        <begin position="397"/>
        <end position="421"/>
    </location>
</feature>
<keyword evidence="5" id="KW-0677">Repeat</keyword>
<dbReference type="GO" id="GO:0032391">
    <property type="term" value="C:photoreceptor connecting cilium"/>
    <property type="evidence" value="ECO:0007669"/>
    <property type="project" value="TreeGrafter"/>
</dbReference>
<keyword evidence="8" id="KW-0131">Cell cycle</keyword>
<dbReference type="OrthoDB" id="10064898at2759"/>
<dbReference type="InterPro" id="IPR033351">
    <property type="entry name" value="POC5"/>
</dbReference>
<feature type="region of interest" description="Disordered" evidence="12">
    <location>
        <begin position="547"/>
        <end position="568"/>
    </location>
</feature>
<evidence type="ECO:0000256" key="4">
    <source>
        <dbReference type="ARBA" id="ARBA00022490"/>
    </source>
</evidence>
<dbReference type="FunCoup" id="A0A6P8PT60">
    <property type="interactions" value="2475"/>
</dbReference>
<keyword evidence="6 11" id="KW-0175">Coiled coil</keyword>
<name>A0A6P8PT60_GEOSA</name>
<feature type="compositionally biased region" description="Polar residues" evidence="12">
    <location>
        <begin position="553"/>
        <end position="568"/>
    </location>
</feature>
<gene>
    <name evidence="14" type="primary">POC5</name>
</gene>
<evidence type="ECO:0000256" key="2">
    <source>
        <dbReference type="ARBA" id="ARBA00010411"/>
    </source>
</evidence>
<keyword evidence="4" id="KW-0963">Cytoplasm</keyword>
<evidence type="ECO:0000313" key="13">
    <source>
        <dbReference type="Proteomes" id="UP000515159"/>
    </source>
</evidence>
<dbReference type="GO" id="GO:0042462">
    <property type="term" value="P:eye photoreceptor cell development"/>
    <property type="evidence" value="ECO:0007669"/>
    <property type="project" value="TreeGrafter"/>
</dbReference>
<evidence type="ECO:0000313" key="14">
    <source>
        <dbReference type="RefSeq" id="XP_033785200.1"/>
    </source>
</evidence>
<evidence type="ECO:0000256" key="5">
    <source>
        <dbReference type="ARBA" id="ARBA00022737"/>
    </source>
</evidence>